<dbReference type="PROSITE" id="PS50889">
    <property type="entry name" value="S4"/>
    <property type="match status" value="1"/>
</dbReference>
<keyword evidence="4" id="KW-1185">Reference proteome</keyword>
<dbReference type="OrthoDB" id="9802835at2"/>
<dbReference type="STRING" id="1513271.XM47_03145"/>
<name>A0A0J8GUU7_9ALTE</name>
<evidence type="ECO:0000256" key="2">
    <source>
        <dbReference type="SAM" id="MobiDB-lite"/>
    </source>
</evidence>
<dbReference type="Gene3D" id="3.10.290.10">
    <property type="entry name" value="RNA-binding S4 domain"/>
    <property type="match status" value="1"/>
</dbReference>
<feature type="region of interest" description="Disordered" evidence="2">
    <location>
        <begin position="101"/>
        <end position="128"/>
    </location>
</feature>
<comment type="caution">
    <text evidence="3">The sequence shown here is derived from an EMBL/GenBank/DDBJ whole genome shotgun (WGS) entry which is preliminary data.</text>
</comment>
<dbReference type="EMBL" id="LAZL01000003">
    <property type="protein sequence ID" value="KMT66545.1"/>
    <property type="molecule type" value="Genomic_DNA"/>
</dbReference>
<keyword evidence="1" id="KW-0694">RNA-binding</keyword>
<gene>
    <name evidence="3" type="ORF">XM47_03145</name>
</gene>
<evidence type="ECO:0000313" key="4">
    <source>
        <dbReference type="Proteomes" id="UP000037600"/>
    </source>
</evidence>
<evidence type="ECO:0000313" key="3">
    <source>
        <dbReference type="EMBL" id="KMT66545.1"/>
    </source>
</evidence>
<dbReference type="GO" id="GO:0003723">
    <property type="term" value="F:RNA binding"/>
    <property type="evidence" value="ECO:0007669"/>
    <property type="project" value="UniProtKB-KW"/>
</dbReference>
<reference evidence="3 4" key="1">
    <citation type="submission" date="2015-04" db="EMBL/GenBank/DDBJ databases">
        <title>Draft Genome Sequence of the Novel Agar-Digesting Marine Bacterium Q1.</title>
        <authorList>
            <person name="Li Y."/>
            <person name="Li D."/>
            <person name="Chen G."/>
            <person name="Du Z."/>
        </authorList>
    </citation>
    <scope>NUCLEOTIDE SEQUENCE [LARGE SCALE GENOMIC DNA]</scope>
    <source>
        <strain evidence="3 4">Q1</strain>
    </source>
</reference>
<dbReference type="RefSeq" id="WP_048689529.1">
    <property type="nucleotide sequence ID" value="NZ_KQ130483.1"/>
</dbReference>
<feature type="compositionally biased region" description="Basic residues" evidence="2">
    <location>
        <begin position="117"/>
        <end position="128"/>
    </location>
</feature>
<protein>
    <submittedName>
        <fullName evidence="3">Uncharacterized protein</fullName>
    </submittedName>
</protein>
<dbReference type="CDD" id="cd00165">
    <property type="entry name" value="S4"/>
    <property type="match status" value="1"/>
</dbReference>
<organism evidence="3 4">
    <name type="scientific">Catenovulum maritimum</name>
    <dbReference type="NCBI Taxonomy" id="1513271"/>
    <lineage>
        <taxon>Bacteria</taxon>
        <taxon>Pseudomonadati</taxon>
        <taxon>Pseudomonadota</taxon>
        <taxon>Gammaproteobacteria</taxon>
        <taxon>Alteromonadales</taxon>
        <taxon>Alteromonadaceae</taxon>
        <taxon>Catenovulum</taxon>
    </lineage>
</organism>
<dbReference type="SUPFAM" id="SSF55174">
    <property type="entry name" value="Alpha-L RNA-binding motif"/>
    <property type="match status" value="1"/>
</dbReference>
<proteinExistence type="predicted"/>
<accession>A0A0J8GUU7</accession>
<dbReference type="InterPro" id="IPR036986">
    <property type="entry name" value="S4_RNA-bd_sf"/>
</dbReference>
<dbReference type="Proteomes" id="UP000037600">
    <property type="component" value="Unassembled WGS sequence"/>
</dbReference>
<evidence type="ECO:0000256" key="1">
    <source>
        <dbReference type="PROSITE-ProRule" id="PRU00182"/>
    </source>
</evidence>
<feature type="compositionally biased region" description="Low complexity" evidence="2">
    <location>
        <begin position="101"/>
        <end position="115"/>
    </location>
</feature>
<dbReference type="PATRIC" id="fig|1513271.3.peg.655"/>
<dbReference type="AlphaFoldDB" id="A0A0J8GUU7"/>
<dbReference type="Pfam" id="PF13275">
    <property type="entry name" value="S4_2"/>
    <property type="match status" value="1"/>
</dbReference>
<sequence>MSEPEIYATLVELNKEPTELYKILKFENLVMDGAQAKQVIAEGYVYLNGVVETQKRKKVYAGDLVYFNEQYLQIALAGETQSYEFVDESLAETNVFEPQTEAVQVQQEQPAQPAPITRKKKPRKALKF</sequence>